<dbReference type="NCBIfam" id="NF006762">
    <property type="entry name" value="PRK09283.1"/>
    <property type="match status" value="1"/>
</dbReference>
<dbReference type="PIRSF" id="PIRSF001415">
    <property type="entry name" value="Porphbilin_synth"/>
    <property type="match status" value="1"/>
</dbReference>
<dbReference type="GO" id="GO:0005829">
    <property type="term" value="C:cytosol"/>
    <property type="evidence" value="ECO:0007669"/>
    <property type="project" value="TreeGrafter"/>
</dbReference>
<evidence type="ECO:0000256" key="14">
    <source>
        <dbReference type="RuleBase" id="RU000515"/>
    </source>
</evidence>
<dbReference type="SMART" id="SM01004">
    <property type="entry name" value="ALAD"/>
    <property type="match status" value="1"/>
</dbReference>
<keyword evidence="13" id="KW-0479">Metal-binding</keyword>
<keyword evidence="13" id="KW-0460">Magnesium</keyword>
<evidence type="ECO:0000256" key="4">
    <source>
        <dbReference type="ARBA" id="ARBA00012053"/>
    </source>
</evidence>
<comment type="catalytic activity">
    <reaction evidence="10 14">
        <text>2 5-aminolevulinate = porphobilinogen + 2 H2O + H(+)</text>
        <dbReference type="Rhea" id="RHEA:24064"/>
        <dbReference type="ChEBI" id="CHEBI:15377"/>
        <dbReference type="ChEBI" id="CHEBI:15378"/>
        <dbReference type="ChEBI" id="CHEBI:58126"/>
        <dbReference type="ChEBI" id="CHEBI:356416"/>
        <dbReference type="EC" id="4.2.1.24"/>
    </reaction>
</comment>
<evidence type="ECO:0000256" key="6">
    <source>
        <dbReference type="ARBA" id="ARBA00023133"/>
    </source>
</evidence>
<dbReference type="InterPro" id="IPR001731">
    <property type="entry name" value="ALAD"/>
</dbReference>
<evidence type="ECO:0000313" key="17">
    <source>
        <dbReference type="Proteomes" id="UP000477750"/>
    </source>
</evidence>
<keyword evidence="6" id="KW-0350">Heme biosynthesis</keyword>
<comment type="caution">
    <text evidence="16">The sequence shown here is derived from an EMBL/GenBank/DDBJ whole genome shotgun (WGS) entry which is preliminary data.</text>
</comment>
<proteinExistence type="inferred from homology"/>
<dbReference type="PROSITE" id="PS00169">
    <property type="entry name" value="D_ALA_DEHYDRATASE"/>
    <property type="match status" value="1"/>
</dbReference>
<sequence>MPNSSDYPVIRPRRLRRTAALRRLVAETRVHPSDLVLPVFVKEGLHEPVEIPTMPGVFQHSVDSVRKLAVEAARAGLGGLMPFAVPAVRDAIGSAATDPDGILNVTTRAIREEVHDDLVVIPDLCLDEFTDHGHCGVLRADGTVDNDATLVRYAEMGLALAESGADLLGASGMMDGQIGYVRTALDEAGRTDTGLLAYAAKYASAFYGPFRDAVESQLKGDRRTYQQDTANATEALLEIDLDIEQGADIVMVKPALPYLDIVKAAAERSPVPVAAYHISGEYAQIVAAAERGWIDRDAAFLEALTSIKRAGATIIATYAALDMAALLR</sequence>
<evidence type="ECO:0000256" key="13">
    <source>
        <dbReference type="PIRSR" id="PIRSR001415-5"/>
    </source>
</evidence>
<feature type="binding site" evidence="13">
    <location>
        <position position="238"/>
    </location>
    <ligand>
        <name>Mg(2+)</name>
        <dbReference type="ChEBI" id="CHEBI:18420"/>
    </ligand>
</feature>
<feature type="active site" description="Schiff-base intermediate with substrate" evidence="11">
    <location>
        <position position="201"/>
    </location>
</feature>
<dbReference type="PRINTS" id="PR00144">
    <property type="entry name" value="DALDHYDRTASE"/>
</dbReference>
<dbReference type="FunFam" id="3.20.20.70:FF:000019">
    <property type="entry name" value="Delta-aminolevulinic acid dehydratase"/>
    <property type="match status" value="1"/>
</dbReference>
<reference evidence="16 17" key="1">
    <citation type="submission" date="2019-10" db="EMBL/GenBank/DDBJ databases">
        <title>Glycomyces albidus sp. nov., a novel actinomycete isolated from rhizosphere soil of wheat (Triticum aestivum L.).</title>
        <authorList>
            <person name="Qian L."/>
        </authorList>
    </citation>
    <scope>NUCLEOTIDE SEQUENCE [LARGE SCALE GENOMIC DNA]</scope>
    <source>
        <strain evidence="16 17">NEAU-7082</strain>
    </source>
</reference>
<dbReference type="InterPro" id="IPR013785">
    <property type="entry name" value="Aldolase_TIM"/>
</dbReference>
<evidence type="ECO:0000256" key="3">
    <source>
        <dbReference type="ARBA" id="ARBA00011823"/>
    </source>
</evidence>
<comment type="pathway">
    <text evidence="1">Porphyrin-containing compound metabolism; protoporphyrin-IX biosynthesis; coproporphyrinogen-III from 5-aminolevulinate: step 1/4.</text>
</comment>
<comment type="similarity">
    <text evidence="2 15">Belongs to the ALAD family.</text>
</comment>
<dbReference type="Pfam" id="PF00490">
    <property type="entry name" value="ALAD"/>
    <property type="match status" value="1"/>
</dbReference>
<comment type="subunit">
    <text evidence="3 14">Homooctamer.</text>
</comment>
<dbReference type="GO" id="GO:0006782">
    <property type="term" value="P:protoporphyrinogen IX biosynthetic process"/>
    <property type="evidence" value="ECO:0007669"/>
    <property type="project" value="UniProtKB-UniPathway"/>
</dbReference>
<evidence type="ECO:0000256" key="12">
    <source>
        <dbReference type="PIRSR" id="PIRSR001415-2"/>
    </source>
</evidence>
<dbReference type="SUPFAM" id="SSF51569">
    <property type="entry name" value="Aldolase"/>
    <property type="match status" value="1"/>
</dbReference>
<feature type="binding site" evidence="12">
    <location>
        <position position="222"/>
    </location>
    <ligand>
        <name>5-aminolevulinate</name>
        <dbReference type="ChEBI" id="CHEBI:356416"/>
        <label>1</label>
    </ligand>
</feature>
<evidence type="ECO:0000256" key="8">
    <source>
        <dbReference type="ARBA" id="ARBA00023244"/>
    </source>
</evidence>
<dbReference type="PANTHER" id="PTHR11458">
    <property type="entry name" value="DELTA-AMINOLEVULINIC ACID DEHYDRATASE"/>
    <property type="match status" value="1"/>
</dbReference>
<evidence type="ECO:0000256" key="10">
    <source>
        <dbReference type="ARBA" id="ARBA00047651"/>
    </source>
</evidence>
<evidence type="ECO:0000256" key="2">
    <source>
        <dbReference type="ARBA" id="ARBA00008055"/>
    </source>
</evidence>
<feature type="binding site" evidence="12">
    <location>
        <position position="279"/>
    </location>
    <ligand>
        <name>5-aminolevulinate</name>
        <dbReference type="ChEBI" id="CHEBI:356416"/>
        <label>2</label>
    </ligand>
</feature>
<organism evidence="16 17">
    <name type="scientific">Glycomyces albidus</name>
    <dbReference type="NCBI Taxonomy" id="2656774"/>
    <lineage>
        <taxon>Bacteria</taxon>
        <taxon>Bacillati</taxon>
        <taxon>Actinomycetota</taxon>
        <taxon>Actinomycetes</taxon>
        <taxon>Glycomycetales</taxon>
        <taxon>Glycomycetaceae</taxon>
        <taxon>Glycomyces</taxon>
    </lineage>
</organism>
<keyword evidence="7 14" id="KW-0456">Lyase</keyword>
<gene>
    <name evidence="16" type="primary">hemB</name>
    <name evidence="16" type="ORF">GFD30_22975</name>
</gene>
<feature type="binding site" evidence="12">
    <location>
        <position position="318"/>
    </location>
    <ligand>
        <name>5-aminolevulinate</name>
        <dbReference type="ChEBI" id="CHEBI:356416"/>
        <label>2</label>
    </ligand>
</feature>
<protein>
    <recommendedName>
        <fullName evidence="5 14">Delta-aminolevulinic acid dehydratase</fullName>
        <ecNumber evidence="4 14">4.2.1.24</ecNumber>
    </recommendedName>
</protein>
<dbReference type="Gene3D" id="3.20.20.70">
    <property type="entry name" value="Aldolase class I"/>
    <property type="match status" value="1"/>
</dbReference>
<dbReference type="UniPathway" id="UPA00251">
    <property type="reaction ID" value="UER00318"/>
</dbReference>
<dbReference type="EC" id="4.2.1.24" evidence="4 14"/>
<name>A0A6L5GFC3_9ACTN</name>
<evidence type="ECO:0000256" key="5">
    <source>
        <dbReference type="ARBA" id="ARBA00020771"/>
    </source>
</evidence>
<dbReference type="EMBL" id="WIAO01000042">
    <property type="protein sequence ID" value="MQM28399.1"/>
    <property type="molecule type" value="Genomic_DNA"/>
</dbReference>
<comment type="function">
    <text evidence="9">Catalyzes an early step in the biosynthesis of tetrapyrroles. Binds two molecules of 5-aminolevulinate per subunit, each at a distinct site, and catalyzes their condensation to form porphobilinogen.</text>
</comment>
<dbReference type="GO" id="GO:0008270">
    <property type="term" value="F:zinc ion binding"/>
    <property type="evidence" value="ECO:0007669"/>
    <property type="project" value="TreeGrafter"/>
</dbReference>
<dbReference type="AlphaFoldDB" id="A0A6L5GFC3"/>
<dbReference type="CDD" id="cd00384">
    <property type="entry name" value="ALAD_PBGS"/>
    <property type="match status" value="1"/>
</dbReference>
<dbReference type="InterPro" id="IPR030656">
    <property type="entry name" value="ALAD_AS"/>
</dbReference>
<dbReference type="GO" id="GO:0004655">
    <property type="term" value="F:porphobilinogen synthase activity"/>
    <property type="evidence" value="ECO:0007669"/>
    <property type="project" value="UniProtKB-EC"/>
</dbReference>
<feature type="active site" description="Schiff-base intermediate with substrate" evidence="11">
    <location>
        <position position="253"/>
    </location>
</feature>
<evidence type="ECO:0000256" key="7">
    <source>
        <dbReference type="ARBA" id="ARBA00023239"/>
    </source>
</evidence>
<evidence type="ECO:0000256" key="9">
    <source>
        <dbReference type="ARBA" id="ARBA00025628"/>
    </source>
</evidence>
<dbReference type="PANTHER" id="PTHR11458:SF0">
    <property type="entry name" value="DELTA-AMINOLEVULINIC ACID DEHYDRATASE"/>
    <property type="match status" value="1"/>
</dbReference>
<feature type="binding site" evidence="12">
    <location>
        <position position="211"/>
    </location>
    <ligand>
        <name>5-aminolevulinate</name>
        <dbReference type="ChEBI" id="CHEBI:356416"/>
        <label>1</label>
    </ligand>
</feature>
<evidence type="ECO:0000256" key="1">
    <source>
        <dbReference type="ARBA" id="ARBA00004694"/>
    </source>
</evidence>
<dbReference type="Proteomes" id="UP000477750">
    <property type="component" value="Unassembled WGS sequence"/>
</dbReference>
<keyword evidence="17" id="KW-1185">Reference proteome</keyword>
<accession>A0A6L5GFC3</accession>
<evidence type="ECO:0000256" key="15">
    <source>
        <dbReference type="RuleBase" id="RU004161"/>
    </source>
</evidence>
<keyword evidence="8 14" id="KW-0627">Porphyrin biosynthesis</keyword>
<evidence type="ECO:0000256" key="11">
    <source>
        <dbReference type="PIRSR" id="PIRSR001415-1"/>
    </source>
</evidence>
<evidence type="ECO:0000313" key="16">
    <source>
        <dbReference type="EMBL" id="MQM28399.1"/>
    </source>
</evidence>